<evidence type="ECO:0000313" key="3">
    <source>
        <dbReference type="EMBL" id="EMR62063.1"/>
    </source>
</evidence>
<name>M7SD09_EUTLA</name>
<evidence type="ECO:0000256" key="2">
    <source>
        <dbReference type="SAM" id="SignalP"/>
    </source>
</evidence>
<gene>
    <name evidence="3" type="ORF">UCREL1_11004</name>
</gene>
<feature type="chain" id="PRO_5004084479" description="Extracellular serine-threonine rich protein" evidence="2">
    <location>
        <begin position="18"/>
        <end position="156"/>
    </location>
</feature>
<accession>M7SD09</accession>
<reference evidence="4" key="1">
    <citation type="journal article" date="2013" name="Genome Announc.">
        <title>Draft genome sequence of the grapevine dieback fungus Eutypa lata UCR-EL1.</title>
        <authorList>
            <person name="Blanco-Ulate B."/>
            <person name="Rolshausen P.E."/>
            <person name="Cantu D."/>
        </authorList>
    </citation>
    <scope>NUCLEOTIDE SEQUENCE [LARGE SCALE GENOMIC DNA]</scope>
    <source>
        <strain evidence="4">UCR-EL1</strain>
    </source>
</reference>
<feature type="region of interest" description="Disordered" evidence="1">
    <location>
        <begin position="22"/>
        <end position="50"/>
    </location>
</feature>
<feature type="compositionally biased region" description="Low complexity" evidence="1">
    <location>
        <begin position="28"/>
        <end position="45"/>
    </location>
</feature>
<dbReference type="OMA" id="KKFAMVA"/>
<evidence type="ECO:0000313" key="4">
    <source>
        <dbReference type="Proteomes" id="UP000012174"/>
    </source>
</evidence>
<sequence>MFIKQVVTLALASSALAQMTDMSGMGHTTTPAETAAESEETSQTPLMTDYPSGFTNSTASTAMMTDTAVPTSMVDSTVPPASYGAPSEMTSMPTMSTSVVPDTAMPHGTGGAMPMPMPNSTTGTGTPEPPISGSGVNGVSVALFAASVVVAAFFHL</sequence>
<dbReference type="Proteomes" id="UP000012174">
    <property type="component" value="Unassembled WGS sequence"/>
</dbReference>
<dbReference type="HOGENOM" id="CLU_1686569_0_0_1"/>
<dbReference type="AlphaFoldDB" id="M7SD09"/>
<protein>
    <recommendedName>
        <fullName evidence="5">Extracellular serine-threonine rich protein</fullName>
    </recommendedName>
</protein>
<dbReference type="KEGG" id="ela:UCREL1_11004"/>
<dbReference type="EMBL" id="KB707506">
    <property type="protein sequence ID" value="EMR62063.1"/>
    <property type="molecule type" value="Genomic_DNA"/>
</dbReference>
<evidence type="ECO:0008006" key="5">
    <source>
        <dbReference type="Google" id="ProtNLM"/>
    </source>
</evidence>
<feature type="signal peptide" evidence="2">
    <location>
        <begin position="1"/>
        <end position="17"/>
    </location>
</feature>
<evidence type="ECO:0000256" key="1">
    <source>
        <dbReference type="SAM" id="MobiDB-lite"/>
    </source>
</evidence>
<keyword evidence="2" id="KW-0732">Signal</keyword>
<proteinExistence type="predicted"/>
<organism evidence="3 4">
    <name type="scientific">Eutypa lata (strain UCR-EL1)</name>
    <name type="common">Grapevine dieback disease fungus</name>
    <name type="synonym">Eutypa armeniacae</name>
    <dbReference type="NCBI Taxonomy" id="1287681"/>
    <lineage>
        <taxon>Eukaryota</taxon>
        <taxon>Fungi</taxon>
        <taxon>Dikarya</taxon>
        <taxon>Ascomycota</taxon>
        <taxon>Pezizomycotina</taxon>
        <taxon>Sordariomycetes</taxon>
        <taxon>Xylariomycetidae</taxon>
        <taxon>Xylariales</taxon>
        <taxon>Diatrypaceae</taxon>
        <taxon>Eutypa</taxon>
    </lineage>
</organism>
<keyword evidence="4" id="KW-1185">Reference proteome</keyword>